<dbReference type="Proteomes" id="UP000062973">
    <property type="component" value="Chromosome"/>
</dbReference>
<dbReference type="STRING" id="1068978.AMETH_6268"/>
<reference evidence="2 3" key="1">
    <citation type="submission" date="2014-07" db="EMBL/GenBank/DDBJ databases">
        <title>Whole Genome Sequence of the Amycolatopsis methanolica 239.</title>
        <authorList>
            <person name="Tang B."/>
        </authorList>
    </citation>
    <scope>NUCLEOTIDE SEQUENCE [LARGE SCALE GENOMIC DNA]</scope>
    <source>
        <strain evidence="2 3">239</strain>
    </source>
</reference>
<dbReference type="eggNOG" id="ENOG5031KGY">
    <property type="taxonomic scope" value="Bacteria"/>
</dbReference>
<protein>
    <recommendedName>
        <fullName evidence="4">Phage protein, HK97 gp10 family</fullName>
    </recommendedName>
</protein>
<accession>A0A076MYZ7</accession>
<dbReference type="EMBL" id="CP009110">
    <property type="protein sequence ID" value="AIJ26360.1"/>
    <property type="molecule type" value="Genomic_DNA"/>
</dbReference>
<evidence type="ECO:0000313" key="1">
    <source>
        <dbReference type="EMBL" id="AIJ26360.1"/>
    </source>
</evidence>
<keyword evidence="3" id="KW-1185">Reference proteome</keyword>
<dbReference type="RefSeq" id="WP_017985195.1">
    <property type="nucleotide sequence ID" value="NZ_AQUL01000001.1"/>
</dbReference>
<name>A0A076MYZ7_AMYME</name>
<dbReference type="AlphaFoldDB" id="A0A076MYZ7"/>
<proteinExistence type="predicted"/>
<dbReference type="HOGENOM" id="CLU_1577594_0_0_11"/>
<evidence type="ECO:0008006" key="4">
    <source>
        <dbReference type="Google" id="ProtNLM"/>
    </source>
</evidence>
<evidence type="ECO:0000313" key="2">
    <source>
        <dbReference type="EMBL" id="AIJ26419.1"/>
    </source>
</evidence>
<dbReference type="KEGG" id="amq:AMETH_6327"/>
<dbReference type="EMBL" id="CP009110">
    <property type="protein sequence ID" value="AIJ26419.1"/>
    <property type="molecule type" value="Genomic_DNA"/>
</dbReference>
<organism evidence="2 3">
    <name type="scientific">Amycolatopsis methanolica 239</name>
    <dbReference type="NCBI Taxonomy" id="1068978"/>
    <lineage>
        <taxon>Bacteria</taxon>
        <taxon>Bacillati</taxon>
        <taxon>Actinomycetota</taxon>
        <taxon>Actinomycetes</taxon>
        <taxon>Pseudonocardiales</taxon>
        <taxon>Pseudonocardiaceae</taxon>
        <taxon>Amycolatopsis</taxon>
        <taxon>Amycolatopsis methanolica group</taxon>
    </lineage>
</organism>
<dbReference type="OrthoDB" id="3431442at2"/>
<sequence length="163" mass="18151">MPAELDLSGPERRLKELARALRTEENGKALRRDLMRDIRAAAQPARQATRQAIRSVTSQGHAGRSIRSAIGQKIQVVAKTSGPAVGARVVARETPNVRGFRHAPRRFNSAKGWRHKVFNTGQEVHQRGKPGWFDETLAGRRNDFRRAVVDAMKKTADRLAGKV</sequence>
<evidence type="ECO:0000313" key="3">
    <source>
        <dbReference type="Proteomes" id="UP000062973"/>
    </source>
</evidence>
<dbReference type="KEGG" id="amq:AMETH_6268"/>
<dbReference type="PATRIC" id="fig|1068978.7.peg.6734"/>
<gene>
    <name evidence="1" type="ORF">AMETH_6268</name>
    <name evidence="2" type="ORF">AMETH_6327</name>
</gene>